<comment type="caution">
    <text evidence="1">The sequence shown here is derived from an EMBL/GenBank/DDBJ whole genome shotgun (WGS) entry which is preliminary data.</text>
</comment>
<evidence type="ECO:0000313" key="2">
    <source>
        <dbReference type="Proteomes" id="UP000789390"/>
    </source>
</evidence>
<name>A0A8J2RGI7_9CRUS</name>
<proteinExistence type="predicted"/>
<keyword evidence="2" id="KW-1185">Reference proteome</keyword>
<organism evidence="1 2">
    <name type="scientific">Daphnia galeata</name>
    <dbReference type="NCBI Taxonomy" id="27404"/>
    <lineage>
        <taxon>Eukaryota</taxon>
        <taxon>Metazoa</taxon>
        <taxon>Ecdysozoa</taxon>
        <taxon>Arthropoda</taxon>
        <taxon>Crustacea</taxon>
        <taxon>Branchiopoda</taxon>
        <taxon>Diplostraca</taxon>
        <taxon>Cladocera</taxon>
        <taxon>Anomopoda</taxon>
        <taxon>Daphniidae</taxon>
        <taxon>Daphnia</taxon>
    </lineage>
</organism>
<sequence>MDNKTTAEDENVDWQNLFVSGLKGQQPADHLYRLQQSVLPSSVSQQLSVSEFQSLKKKLCIFLMDFGPLC</sequence>
<reference evidence="1" key="1">
    <citation type="submission" date="2021-11" db="EMBL/GenBank/DDBJ databases">
        <authorList>
            <person name="Schell T."/>
        </authorList>
    </citation>
    <scope>NUCLEOTIDE SEQUENCE</scope>
    <source>
        <strain evidence="1">M5</strain>
    </source>
</reference>
<evidence type="ECO:0000313" key="1">
    <source>
        <dbReference type="EMBL" id="CAH0102500.1"/>
    </source>
</evidence>
<dbReference type="EMBL" id="CAKKLH010000083">
    <property type="protein sequence ID" value="CAH0102500.1"/>
    <property type="molecule type" value="Genomic_DNA"/>
</dbReference>
<accession>A0A8J2RGI7</accession>
<dbReference type="Proteomes" id="UP000789390">
    <property type="component" value="Unassembled WGS sequence"/>
</dbReference>
<protein>
    <submittedName>
        <fullName evidence="1">Uncharacterized protein</fullName>
    </submittedName>
</protein>
<dbReference type="AlphaFoldDB" id="A0A8J2RGI7"/>
<gene>
    <name evidence="1" type="ORF">DGAL_LOCUS4909</name>
</gene>